<name>A0AAN9SYB5_PSOTE</name>
<comment type="caution">
    <text evidence="1">The sequence shown here is derived from an EMBL/GenBank/DDBJ whole genome shotgun (WGS) entry which is preliminary data.</text>
</comment>
<proteinExistence type="predicted"/>
<accession>A0AAN9SYB5</accession>
<protein>
    <submittedName>
        <fullName evidence="1">Uncharacterized protein</fullName>
    </submittedName>
</protein>
<sequence length="73" mass="7872">MPKPTIALLEEAKSSGGEDGHAILGLKLRDWFRNSESALTVPWEVLAAQFRSGDGEMGSGFDYVVSNKGVLAY</sequence>
<dbReference type="AlphaFoldDB" id="A0AAN9SYB5"/>
<dbReference type="Proteomes" id="UP001386955">
    <property type="component" value="Unassembled WGS sequence"/>
</dbReference>
<keyword evidence="2" id="KW-1185">Reference proteome</keyword>
<evidence type="ECO:0000313" key="2">
    <source>
        <dbReference type="Proteomes" id="UP001386955"/>
    </source>
</evidence>
<organism evidence="1 2">
    <name type="scientific">Psophocarpus tetragonolobus</name>
    <name type="common">Winged bean</name>
    <name type="synonym">Dolichos tetragonolobus</name>
    <dbReference type="NCBI Taxonomy" id="3891"/>
    <lineage>
        <taxon>Eukaryota</taxon>
        <taxon>Viridiplantae</taxon>
        <taxon>Streptophyta</taxon>
        <taxon>Embryophyta</taxon>
        <taxon>Tracheophyta</taxon>
        <taxon>Spermatophyta</taxon>
        <taxon>Magnoliopsida</taxon>
        <taxon>eudicotyledons</taxon>
        <taxon>Gunneridae</taxon>
        <taxon>Pentapetalae</taxon>
        <taxon>rosids</taxon>
        <taxon>fabids</taxon>
        <taxon>Fabales</taxon>
        <taxon>Fabaceae</taxon>
        <taxon>Papilionoideae</taxon>
        <taxon>50 kb inversion clade</taxon>
        <taxon>NPAAA clade</taxon>
        <taxon>indigoferoid/millettioid clade</taxon>
        <taxon>Phaseoleae</taxon>
        <taxon>Psophocarpus</taxon>
    </lineage>
</organism>
<gene>
    <name evidence="1" type="ORF">VNO78_01412</name>
</gene>
<evidence type="ECO:0000313" key="1">
    <source>
        <dbReference type="EMBL" id="KAK7410554.1"/>
    </source>
</evidence>
<reference evidence="1 2" key="1">
    <citation type="submission" date="2024-01" db="EMBL/GenBank/DDBJ databases">
        <title>The genomes of 5 underutilized Papilionoideae crops provide insights into root nodulation and disease resistanc.</title>
        <authorList>
            <person name="Jiang F."/>
        </authorList>
    </citation>
    <scope>NUCLEOTIDE SEQUENCE [LARGE SCALE GENOMIC DNA]</scope>
    <source>
        <strain evidence="1">DUOXIRENSHENG_FW03</strain>
        <tissue evidence="1">Leaves</tissue>
    </source>
</reference>
<dbReference type="EMBL" id="JAYMYS010000001">
    <property type="protein sequence ID" value="KAK7410554.1"/>
    <property type="molecule type" value="Genomic_DNA"/>
</dbReference>